<comment type="caution">
    <text evidence="2">The sequence shown here is derived from an EMBL/GenBank/DDBJ whole genome shotgun (WGS) entry which is preliminary data.</text>
</comment>
<dbReference type="PROSITE" id="PS50943">
    <property type="entry name" value="HTH_CROC1"/>
    <property type="match status" value="1"/>
</dbReference>
<dbReference type="Gene3D" id="1.10.260.40">
    <property type="entry name" value="lambda repressor-like DNA-binding domains"/>
    <property type="match status" value="1"/>
</dbReference>
<sequence length="100" mass="11106">MAGLSQGQVAKLLEMHRPTISEIEAGNRRVSAEELSRFAEIYDVTVPWLLAETAEQLETDDPRLQLAARELAKLKPDDLDRLLRLLASMRGTDSEGEGNS</sequence>
<dbReference type="SMART" id="SM00530">
    <property type="entry name" value="HTH_XRE"/>
    <property type="match status" value="1"/>
</dbReference>
<dbReference type="EMBL" id="QJSQ01000022">
    <property type="protein sequence ID" value="PYE18376.1"/>
    <property type="molecule type" value="Genomic_DNA"/>
</dbReference>
<dbReference type="InterPro" id="IPR001387">
    <property type="entry name" value="Cro/C1-type_HTH"/>
</dbReference>
<proteinExistence type="predicted"/>
<name>A0A2V4TQ50_9BURK</name>
<dbReference type="GO" id="GO:0003677">
    <property type="term" value="F:DNA binding"/>
    <property type="evidence" value="ECO:0007669"/>
    <property type="project" value="InterPro"/>
</dbReference>
<reference evidence="2 3" key="1">
    <citation type="submission" date="2018-06" db="EMBL/GenBank/DDBJ databases">
        <title>Genomic Encyclopedia of Type Strains, Phase IV (KMG-V): Genome sequencing to study the core and pangenomes of soil and plant-associated prokaryotes.</title>
        <authorList>
            <person name="Whitman W."/>
        </authorList>
    </citation>
    <scope>NUCLEOTIDE SEQUENCE [LARGE SCALE GENOMIC DNA]</scope>
    <source>
        <strain evidence="2 3">SRCL-318</strain>
    </source>
</reference>
<evidence type="ECO:0000313" key="2">
    <source>
        <dbReference type="EMBL" id="PYE18376.1"/>
    </source>
</evidence>
<evidence type="ECO:0000259" key="1">
    <source>
        <dbReference type="PROSITE" id="PS50943"/>
    </source>
</evidence>
<gene>
    <name evidence="2" type="ORF">C7410_12278</name>
</gene>
<feature type="domain" description="HTH cro/C1-type" evidence="1">
    <location>
        <begin position="2"/>
        <end position="49"/>
    </location>
</feature>
<organism evidence="2 3">
    <name type="scientific">Paraburkholderia silvatlantica</name>
    <dbReference type="NCBI Taxonomy" id="321895"/>
    <lineage>
        <taxon>Bacteria</taxon>
        <taxon>Pseudomonadati</taxon>
        <taxon>Pseudomonadota</taxon>
        <taxon>Betaproteobacteria</taxon>
        <taxon>Burkholderiales</taxon>
        <taxon>Burkholderiaceae</taxon>
        <taxon>Paraburkholderia</taxon>
    </lineage>
</organism>
<dbReference type="Pfam" id="PF01381">
    <property type="entry name" value="HTH_3"/>
    <property type="match status" value="1"/>
</dbReference>
<dbReference type="Proteomes" id="UP000247772">
    <property type="component" value="Unassembled WGS sequence"/>
</dbReference>
<accession>A0A2V4TQ50</accession>
<dbReference type="CDD" id="cd00093">
    <property type="entry name" value="HTH_XRE"/>
    <property type="match status" value="1"/>
</dbReference>
<protein>
    <submittedName>
        <fullName evidence="2">Plasmid maintenance system antidote protein VapI</fullName>
    </submittedName>
</protein>
<dbReference type="SUPFAM" id="SSF47413">
    <property type="entry name" value="lambda repressor-like DNA-binding domains"/>
    <property type="match status" value="1"/>
</dbReference>
<dbReference type="AlphaFoldDB" id="A0A2V4TQ50"/>
<evidence type="ECO:0000313" key="3">
    <source>
        <dbReference type="Proteomes" id="UP000247772"/>
    </source>
</evidence>
<dbReference type="InterPro" id="IPR010982">
    <property type="entry name" value="Lambda_DNA-bd_dom_sf"/>
</dbReference>